<reference evidence="2 3" key="1">
    <citation type="submission" date="2018-08" db="EMBL/GenBank/DDBJ databases">
        <title>A genome reference for cultivated species of the human gut microbiota.</title>
        <authorList>
            <person name="Zou Y."/>
            <person name="Xue W."/>
            <person name="Luo G."/>
        </authorList>
    </citation>
    <scope>NUCLEOTIDE SEQUENCE [LARGE SCALE GENOMIC DNA]</scope>
    <source>
        <strain evidence="2 3">AF37-12</strain>
    </source>
</reference>
<evidence type="ECO:0000313" key="2">
    <source>
        <dbReference type="EMBL" id="RHL53803.1"/>
    </source>
</evidence>
<protein>
    <submittedName>
        <fullName evidence="2">Uncharacterized protein</fullName>
    </submittedName>
</protein>
<accession>A0A1H7WPL8</accession>
<dbReference type="Proteomes" id="UP000283616">
    <property type="component" value="Unassembled WGS sequence"/>
</dbReference>
<sequence>MIASILKSMRLFVLLNEPSQEISVNEMENAYFDFVEQIKLINAFKDYSYAFRTLNFVRIELSNTNRGKKCT</sequence>
<gene>
    <name evidence="1" type="ORF">BatF92_36040</name>
    <name evidence="2" type="ORF">DW011_21725</name>
</gene>
<organism evidence="2 3">
    <name type="scientific">Bacteroides thetaiotaomicron</name>
    <dbReference type="NCBI Taxonomy" id="818"/>
    <lineage>
        <taxon>Bacteria</taxon>
        <taxon>Pseudomonadati</taxon>
        <taxon>Bacteroidota</taxon>
        <taxon>Bacteroidia</taxon>
        <taxon>Bacteroidales</taxon>
        <taxon>Bacteroidaceae</taxon>
        <taxon>Bacteroides</taxon>
    </lineage>
</organism>
<evidence type="ECO:0000313" key="3">
    <source>
        <dbReference type="Proteomes" id="UP000283616"/>
    </source>
</evidence>
<proteinExistence type="predicted"/>
<reference evidence="1 4" key="2">
    <citation type="submission" date="2020-02" db="EMBL/GenBank/DDBJ databases">
        <title>Whole-genome sequencing and comparative analysis of the genomes of Bacteroides thetaiotaomicron and Escherichia coli isolated from a healthy resident in Vietnam.</title>
        <authorList>
            <person name="Mohsin M."/>
            <person name="Tanaka K."/>
            <person name="Kawahara R."/>
            <person name="Kondo S."/>
            <person name="Noguchi H."/>
            <person name="Motooka D."/>
            <person name="Nakamura S."/>
            <person name="Khong D.T."/>
            <person name="Nguyen T.N."/>
            <person name="Tran H.T."/>
            <person name="Yamamoto Y."/>
        </authorList>
    </citation>
    <scope>NUCLEOTIDE SEQUENCE [LARGE SCALE GENOMIC DNA]</scope>
    <source>
        <strain evidence="1 4">F9-2</strain>
    </source>
</reference>
<dbReference type="EMBL" id="QROV01000033">
    <property type="protein sequence ID" value="RHL53803.1"/>
    <property type="molecule type" value="Genomic_DNA"/>
</dbReference>
<evidence type="ECO:0000313" key="4">
    <source>
        <dbReference type="Proteomes" id="UP000500882"/>
    </source>
</evidence>
<dbReference type="EMBL" id="AP022660">
    <property type="protein sequence ID" value="BCA51662.1"/>
    <property type="molecule type" value="Genomic_DNA"/>
</dbReference>
<dbReference type="Proteomes" id="UP000500882">
    <property type="component" value="Chromosome"/>
</dbReference>
<dbReference type="AlphaFoldDB" id="A0A1H7WPL8"/>
<evidence type="ECO:0000313" key="1">
    <source>
        <dbReference type="EMBL" id="BCA51662.1"/>
    </source>
</evidence>
<name>A0A1H7WPL8_BACT4</name>